<name>A0ABS1RN29_RHOSU</name>
<protein>
    <submittedName>
        <fullName evidence="5">Lipopolysaccharide transport periplasmic protein LptA</fullName>
    </submittedName>
</protein>
<reference evidence="5 6" key="1">
    <citation type="submission" date="2021-01" db="EMBL/GenBank/DDBJ databases">
        <title>Draft genomes of Rhodovulum sulfidophilum.</title>
        <authorList>
            <person name="Guzman M.S."/>
        </authorList>
    </citation>
    <scope>NUCLEOTIDE SEQUENCE [LARGE SCALE GENOMIC DNA]</scope>
    <source>
        <strain evidence="5 6">AB35</strain>
    </source>
</reference>
<sequence>MSLETSGKDLVLSVRAGLAALALVLTIPAGAGAQGAEIAFGSLNHDSSLPVEVTAESLSVDQGDGTAVFTGDVVVGQGQMRLAAGRMLVVYGAGGAGGGRISRLEASGSVVLTLDAEAAEADKAVYDIGAATIVMTGNVLLTQDGNTIEGQRLVVDLTRGTGSMEGRVRTVLTPSDKP</sequence>
<organism evidence="5 6">
    <name type="scientific">Rhodovulum sulfidophilum</name>
    <name type="common">Rhodobacter sulfidophilus</name>
    <dbReference type="NCBI Taxonomy" id="35806"/>
    <lineage>
        <taxon>Bacteria</taxon>
        <taxon>Pseudomonadati</taxon>
        <taxon>Pseudomonadota</taxon>
        <taxon>Alphaproteobacteria</taxon>
        <taxon>Rhodobacterales</taxon>
        <taxon>Paracoccaceae</taxon>
        <taxon>Rhodovulum</taxon>
    </lineage>
</organism>
<evidence type="ECO:0000256" key="2">
    <source>
        <dbReference type="ARBA" id="ARBA00022729"/>
    </source>
</evidence>
<keyword evidence="6" id="KW-1185">Reference proteome</keyword>
<evidence type="ECO:0000259" key="4">
    <source>
        <dbReference type="Pfam" id="PF03968"/>
    </source>
</evidence>
<accession>A0ABS1RN29</accession>
<proteinExistence type="predicted"/>
<dbReference type="PANTHER" id="PTHR36504:SF1">
    <property type="entry name" value="LIPOPOLYSACCHARIDE EXPORT SYSTEM PROTEIN LPTA"/>
    <property type="match status" value="1"/>
</dbReference>
<dbReference type="InterPro" id="IPR005653">
    <property type="entry name" value="OstA-like_N"/>
</dbReference>
<dbReference type="EMBL" id="JAESJJ010000001">
    <property type="protein sequence ID" value="MBL3607302.1"/>
    <property type="molecule type" value="Genomic_DNA"/>
</dbReference>
<dbReference type="RefSeq" id="WP_202246982.1">
    <property type="nucleotide sequence ID" value="NZ_JAESJJ010000001.1"/>
</dbReference>
<keyword evidence="2" id="KW-0732">Signal</keyword>
<keyword evidence="1" id="KW-0813">Transport</keyword>
<dbReference type="InterPro" id="IPR052037">
    <property type="entry name" value="LPS_export_LptA"/>
</dbReference>
<dbReference type="InterPro" id="IPR014340">
    <property type="entry name" value="LptA"/>
</dbReference>
<feature type="domain" description="Organic solvent tolerance-like N-terminal" evidence="4">
    <location>
        <begin position="52"/>
        <end position="160"/>
    </location>
</feature>
<evidence type="ECO:0000256" key="1">
    <source>
        <dbReference type="ARBA" id="ARBA00022448"/>
    </source>
</evidence>
<dbReference type="Gene3D" id="2.60.450.10">
    <property type="entry name" value="Lipopolysaccharide (LPS) transport protein A like domain"/>
    <property type="match status" value="1"/>
</dbReference>
<dbReference type="Proteomes" id="UP000604473">
    <property type="component" value="Unassembled WGS sequence"/>
</dbReference>
<comment type="caution">
    <text evidence="5">The sequence shown here is derived from an EMBL/GenBank/DDBJ whole genome shotgun (WGS) entry which is preliminary data.</text>
</comment>
<gene>
    <name evidence="5" type="primary">lptA</name>
    <name evidence="5" type="ORF">JMM60_00600</name>
</gene>
<evidence type="ECO:0000313" key="6">
    <source>
        <dbReference type="Proteomes" id="UP000604473"/>
    </source>
</evidence>
<dbReference type="NCBIfam" id="TIGR03002">
    <property type="entry name" value="outer_YhbN_LptA"/>
    <property type="match status" value="1"/>
</dbReference>
<keyword evidence="3" id="KW-0574">Periplasm</keyword>
<dbReference type="Pfam" id="PF03968">
    <property type="entry name" value="LptD_N"/>
    <property type="match status" value="1"/>
</dbReference>
<evidence type="ECO:0000256" key="3">
    <source>
        <dbReference type="ARBA" id="ARBA00022764"/>
    </source>
</evidence>
<dbReference type="PANTHER" id="PTHR36504">
    <property type="entry name" value="LIPOPOLYSACCHARIDE EXPORT SYSTEM PROTEIN LPTA"/>
    <property type="match status" value="1"/>
</dbReference>
<evidence type="ECO:0000313" key="5">
    <source>
        <dbReference type="EMBL" id="MBL3607302.1"/>
    </source>
</evidence>